<accession>A0A9Q8LFN5</accession>
<protein>
    <submittedName>
        <fullName evidence="2">Uncharacterized protein</fullName>
    </submittedName>
</protein>
<evidence type="ECO:0000313" key="3">
    <source>
        <dbReference type="Proteomes" id="UP000756132"/>
    </source>
</evidence>
<feature type="signal peptide" evidence="1">
    <location>
        <begin position="1"/>
        <end position="21"/>
    </location>
</feature>
<evidence type="ECO:0000256" key="1">
    <source>
        <dbReference type="SAM" id="SignalP"/>
    </source>
</evidence>
<dbReference type="EMBL" id="CP090166">
    <property type="protein sequence ID" value="UJO16556.1"/>
    <property type="molecule type" value="Genomic_DNA"/>
</dbReference>
<dbReference type="RefSeq" id="XP_047760922.1">
    <property type="nucleotide sequence ID" value="XM_047903659.1"/>
</dbReference>
<feature type="chain" id="PRO_5040222182" evidence="1">
    <location>
        <begin position="22"/>
        <end position="276"/>
    </location>
</feature>
<gene>
    <name evidence="2" type="ORF">CLAFUR5_04511</name>
</gene>
<dbReference type="KEGG" id="ffu:CLAFUR5_04511"/>
<dbReference type="GeneID" id="71984389"/>
<organism evidence="2 3">
    <name type="scientific">Passalora fulva</name>
    <name type="common">Tomato leaf mold</name>
    <name type="synonym">Cladosporium fulvum</name>
    <dbReference type="NCBI Taxonomy" id="5499"/>
    <lineage>
        <taxon>Eukaryota</taxon>
        <taxon>Fungi</taxon>
        <taxon>Dikarya</taxon>
        <taxon>Ascomycota</taxon>
        <taxon>Pezizomycotina</taxon>
        <taxon>Dothideomycetes</taxon>
        <taxon>Dothideomycetidae</taxon>
        <taxon>Mycosphaerellales</taxon>
        <taxon>Mycosphaerellaceae</taxon>
        <taxon>Fulvia</taxon>
    </lineage>
</organism>
<reference evidence="2" key="1">
    <citation type="submission" date="2021-12" db="EMBL/GenBank/DDBJ databases">
        <authorList>
            <person name="Zaccaron A."/>
            <person name="Stergiopoulos I."/>
        </authorList>
    </citation>
    <scope>NUCLEOTIDE SEQUENCE</scope>
    <source>
        <strain evidence="2">Race5_Kim</strain>
    </source>
</reference>
<name>A0A9Q8LFN5_PASFU</name>
<keyword evidence="3" id="KW-1185">Reference proteome</keyword>
<dbReference type="AlphaFoldDB" id="A0A9Q8LFN5"/>
<sequence length="276" mass="30590">MASFMNMITALLALLSTPASARHIHRRSSHKHARQLVVPNVVPVVAVSPPTSPTPSASLPAITAGNAAIEDIQDIQEGLSDLPQNLLAFIQAVSDRLEEVEGVLQGLVSSSTLPTLPASGDVAHDLTAVTYADHERRKLGSIKLDSIIQLFEHGTVSINQRYLASSAIYFVISIVRFRYHIYYKIDIDEDPYQHEHNTRATGDWYGCTISADEWHDDHIYLYDTGGYRGSLPNHTAPRLHFRDKIESRCHSGGCLGETMKEQHVEDSTVIQNYIPP</sequence>
<dbReference type="OrthoDB" id="3650913at2759"/>
<dbReference type="Proteomes" id="UP000756132">
    <property type="component" value="Chromosome 4"/>
</dbReference>
<reference evidence="2" key="2">
    <citation type="journal article" date="2022" name="Microb. Genom.">
        <title>A chromosome-scale genome assembly of the tomato pathogen Cladosporium fulvum reveals a compartmentalized genome architecture and the presence of a dispensable chromosome.</title>
        <authorList>
            <person name="Zaccaron A.Z."/>
            <person name="Chen L.H."/>
            <person name="Samaras A."/>
            <person name="Stergiopoulos I."/>
        </authorList>
    </citation>
    <scope>NUCLEOTIDE SEQUENCE</scope>
    <source>
        <strain evidence="2">Race5_Kim</strain>
    </source>
</reference>
<evidence type="ECO:0000313" key="2">
    <source>
        <dbReference type="EMBL" id="UJO16556.1"/>
    </source>
</evidence>
<proteinExistence type="predicted"/>
<keyword evidence="1" id="KW-0732">Signal</keyword>